<dbReference type="CDD" id="cd00009">
    <property type="entry name" value="AAA"/>
    <property type="match status" value="1"/>
</dbReference>
<dbReference type="SUPFAM" id="SSF52540">
    <property type="entry name" value="P-loop containing nucleoside triphosphate hydrolases"/>
    <property type="match status" value="1"/>
</dbReference>
<dbReference type="STRING" id="1797780.A3E45_01940"/>
<dbReference type="InterPro" id="IPR027417">
    <property type="entry name" value="P-loop_NTPase"/>
</dbReference>
<dbReference type="Proteomes" id="UP000176405">
    <property type="component" value="Unassembled WGS sequence"/>
</dbReference>
<dbReference type="EMBL" id="MFDH01000003">
    <property type="protein sequence ID" value="OGE36988.1"/>
    <property type="molecule type" value="Genomic_DNA"/>
</dbReference>
<gene>
    <name evidence="2" type="ORF">A3E45_01940</name>
</gene>
<name>A0A1F5K866_9BACT</name>
<proteinExistence type="predicted"/>
<protein>
    <recommendedName>
        <fullName evidence="1">AAA+ ATPase domain-containing protein</fullName>
    </recommendedName>
</protein>
<sequence length="654" mass="74356">MALIYKSDSATFLKDIRENRLTSIMADAFKASFVREVGASEENSWRNSLPKIKDLIEIADLKDINIALEYEIPYNQSRIDCLLFGKDESNEDNIVLIELKQWASVKPLEDVGNFVETYIGGNSRIVPHPAQQTKGYDGYLKDFVAEFEKKEPLILFSCSYCHNYKKTEGEGLFAPIYEEIIRDYPIYTEGDTLFLAKKIKSLLSKGDGFEVFNRFMQSEIKPSKKLLENVSKIISNEAVFSLLNEQLVAKNLIWSKIGKTQKGNSKAVIIVHGGPGTGKSVIALNLLAEAAKKKIKVFYACKSKPFISGLSNLVGRDAERLISNLNRFIPSKVKENSGDLVLIDEAHRIGKTSNNQFTKADDRTEMPQIDQIVRFAKTSVFFIDDLQNIRSLEIGSAELIRETAKKFNCSIDEVRLETQFRCMGSNNYLTWLESVLGYTESQLSLSDSEKFDFKIFNTPQELYNVLLEKEVEGIKNNPNKGNFSRIVAGFCWPWSQKLDANGELVKDVVIGEFAMPWETHDKVTPPKGYAKWYEWAYKPEGIKQVGCIYTAQGFEFDYIGVIIGNDLKYNPTTDRLEGDITATADPMLRRYKDNFDKYVKNIYRVLMSRGMKGCYIYCTDSGTQEYFKKKFNTRSTKDSVYKSIDDGISVVTDS</sequence>
<dbReference type="SMART" id="SM00382">
    <property type="entry name" value="AAA"/>
    <property type="match status" value="1"/>
</dbReference>
<evidence type="ECO:0000313" key="2">
    <source>
        <dbReference type="EMBL" id="OGE36988.1"/>
    </source>
</evidence>
<dbReference type="Pfam" id="PF09848">
    <property type="entry name" value="SLFN-g3_helicase"/>
    <property type="match status" value="1"/>
</dbReference>
<dbReference type="InterPro" id="IPR018647">
    <property type="entry name" value="SLFN_3-like_DNA/RNA_helicase"/>
</dbReference>
<evidence type="ECO:0000313" key="3">
    <source>
        <dbReference type="Proteomes" id="UP000176405"/>
    </source>
</evidence>
<comment type="caution">
    <text evidence="2">The sequence shown here is derived from an EMBL/GenBank/DDBJ whole genome shotgun (WGS) entry which is preliminary data.</text>
</comment>
<evidence type="ECO:0000259" key="1">
    <source>
        <dbReference type="SMART" id="SM00382"/>
    </source>
</evidence>
<dbReference type="AlphaFoldDB" id="A0A1F5K866"/>
<reference evidence="2 3" key="1">
    <citation type="journal article" date="2016" name="Nat. Commun.">
        <title>Thousands of microbial genomes shed light on interconnected biogeochemical processes in an aquifer system.</title>
        <authorList>
            <person name="Anantharaman K."/>
            <person name="Brown C.T."/>
            <person name="Hug L.A."/>
            <person name="Sharon I."/>
            <person name="Castelle C.J."/>
            <person name="Probst A.J."/>
            <person name="Thomas B.C."/>
            <person name="Singh A."/>
            <person name="Wilkins M.J."/>
            <person name="Karaoz U."/>
            <person name="Brodie E.L."/>
            <person name="Williams K.H."/>
            <person name="Hubbard S.S."/>
            <person name="Banfield J.F."/>
        </authorList>
    </citation>
    <scope>NUCLEOTIDE SEQUENCE [LARGE SCALE GENOMIC DNA]</scope>
</reference>
<accession>A0A1F5K866</accession>
<feature type="domain" description="AAA+ ATPase" evidence="1">
    <location>
        <begin position="265"/>
        <end position="417"/>
    </location>
</feature>
<organism evidence="2 3">
    <name type="scientific">Candidatus Daviesbacteria bacterium RIFCSPHIGHO2_12_FULL_43_11</name>
    <dbReference type="NCBI Taxonomy" id="1797780"/>
    <lineage>
        <taxon>Bacteria</taxon>
        <taxon>Candidatus Daviesiibacteriota</taxon>
    </lineage>
</organism>
<dbReference type="Gene3D" id="3.40.50.300">
    <property type="entry name" value="P-loop containing nucleotide triphosphate hydrolases"/>
    <property type="match status" value="1"/>
</dbReference>
<dbReference type="InterPro" id="IPR003593">
    <property type="entry name" value="AAA+_ATPase"/>
</dbReference>